<evidence type="ECO:0000313" key="6">
    <source>
        <dbReference type="EMBL" id="MBM6744141.1"/>
    </source>
</evidence>
<reference evidence="6 7" key="1">
    <citation type="journal article" date="2021" name="Sci. Rep.">
        <title>The distribution of antibiotic resistance genes in chicken gut microbiota commensals.</title>
        <authorList>
            <person name="Juricova H."/>
            <person name="Matiasovicova J."/>
            <person name="Kubasova T."/>
            <person name="Cejkova D."/>
            <person name="Rychlik I."/>
        </authorList>
    </citation>
    <scope>NUCLEOTIDE SEQUENCE [LARGE SCALE GENOMIC DNA]</scope>
    <source>
        <strain evidence="6 7">An770</strain>
    </source>
</reference>
<organism evidence="6 7">
    <name type="scientific">Drancourtella massiliensis</name>
    <dbReference type="NCBI Taxonomy" id="1632013"/>
    <lineage>
        <taxon>Bacteria</taxon>
        <taxon>Bacillati</taxon>
        <taxon>Bacillota</taxon>
        <taxon>Clostridia</taxon>
        <taxon>Eubacteriales</taxon>
        <taxon>Oscillospiraceae</taxon>
        <taxon>Drancourtella</taxon>
    </lineage>
</organism>
<keyword evidence="4 6" id="KW-0067">ATP-binding</keyword>
<evidence type="ECO:0000256" key="3">
    <source>
        <dbReference type="ARBA" id="ARBA00022741"/>
    </source>
</evidence>
<comment type="similarity">
    <text evidence="1">Belongs to the ABC transporter superfamily.</text>
</comment>
<dbReference type="InterPro" id="IPR003439">
    <property type="entry name" value="ABC_transporter-like_ATP-bd"/>
</dbReference>
<sequence>MSVNIKNVTVTFKNQVRAVDHVNLEIPHGVYGLLGENGAGKTTLMRVLTTVLTPSDGEVYLDGIRYGTGKDEVIRQKIGYLPQELNLYPGLPVQDCLEYLGELSGIPKEECKKRIRYYLEKTGLTNHRKKKMRQLSGGMKRRVGLIQALLNEPEFLIVDEPTTGLDPEERVRIRNLLVDFSEGRTVLFSTHVVEDIAATCSKLAVMRKGSFLYTGTVQALLSRAKGKIWTANVADDTEAKRLEKQYRTTSKQYTEEGMTVKIISDVKPDIDCTQPKITLEDAYLYLMMEKKKQSALKNKNFSQ</sequence>
<dbReference type="InterPro" id="IPR003593">
    <property type="entry name" value="AAA+_ATPase"/>
</dbReference>
<gene>
    <name evidence="6" type="ORF">H6A32_07435</name>
</gene>
<name>A0ABS2EGM7_9FIRM</name>
<feature type="domain" description="ABC transporter" evidence="5">
    <location>
        <begin position="3"/>
        <end position="233"/>
    </location>
</feature>
<dbReference type="RefSeq" id="WP_204864037.1">
    <property type="nucleotide sequence ID" value="NZ_JACJKH010000011.1"/>
</dbReference>
<evidence type="ECO:0000313" key="7">
    <source>
        <dbReference type="Proteomes" id="UP000775686"/>
    </source>
</evidence>
<dbReference type="Pfam" id="PF00005">
    <property type="entry name" value="ABC_tran"/>
    <property type="match status" value="1"/>
</dbReference>
<dbReference type="Proteomes" id="UP000775686">
    <property type="component" value="Unassembled WGS sequence"/>
</dbReference>
<evidence type="ECO:0000256" key="1">
    <source>
        <dbReference type="ARBA" id="ARBA00005417"/>
    </source>
</evidence>
<accession>A0ABS2EGM7</accession>
<dbReference type="SMART" id="SM00382">
    <property type="entry name" value="AAA"/>
    <property type="match status" value="1"/>
</dbReference>
<comment type="caution">
    <text evidence="6">The sequence shown here is derived from an EMBL/GenBank/DDBJ whole genome shotgun (WGS) entry which is preliminary data.</text>
</comment>
<dbReference type="InterPro" id="IPR017871">
    <property type="entry name" value="ABC_transporter-like_CS"/>
</dbReference>
<keyword evidence="2" id="KW-0813">Transport</keyword>
<dbReference type="GO" id="GO:0005524">
    <property type="term" value="F:ATP binding"/>
    <property type="evidence" value="ECO:0007669"/>
    <property type="project" value="UniProtKB-KW"/>
</dbReference>
<dbReference type="CDD" id="cd03264">
    <property type="entry name" value="ABC_drug_resistance_like"/>
    <property type="match status" value="1"/>
</dbReference>
<evidence type="ECO:0000256" key="2">
    <source>
        <dbReference type="ARBA" id="ARBA00022448"/>
    </source>
</evidence>
<dbReference type="Gene3D" id="3.40.50.300">
    <property type="entry name" value="P-loop containing nucleotide triphosphate hydrolases"/>
    <property type="match status" value="1"/>
</dbReference>
<dbReference type="PROSITE" id="PS50893">
    <property type="entry name" value="ABC_TRANSPORTER_2"/>
    <property type="match status" value="1"/>
</dbReference>
<dbReference type="InterPro" id="IPR027417">
    <property type="entry name" value="P-loop_NTPase"/>
</dbReference>
<keyword evidence="7" id="KW-1185">Reference proteome</keyword>
<dbReference type="PANTHER" id="PTHR43335:SF2">
    <property type="entry name" value="ABC TRANSPORTER, ATP-BINDING PROTEIN"/>
    <property type="match status" value="1"/>
</dbReference>
<proteinExistence type="inferred from homology"/>
<dbReference type="SUPFAM" id="SSF52540">
    <property type="entry name" value="P-loop containing nucleoside triphosphate hydrolases"/>
    <property type="match status" value="1"/>
</dbReference>
<dbReference type="EMBL" id="JACJKH010000011">
    <property type="protein sequence ID" value="MBM6744141.1"/>
    <property type="molecule type" value="Genomic_DNA"/>
</dbReference>
<evidence type="ECO:0000256" key="4">
    <source>
        <dbReference type="ARBA" id="ARBA00022840"/>
    </source>
</evidence>
<protein>
    <submittedName>
        <fullName evidence="6">ABC transporter ATP-binding protein</fullName>
    </submittedName>
</protein>
<dbReference type="PANTHER" id="PTHR43335">
    <property type="entry name" value="ABC TRANSPORTER, ATP-BINDING PROTEIN"/>
    <property type="match status" value="1"/>
</dbReference>
<evidence type="ECO:0000259" key="5">
    <source>
        <dbReference type="PROSITE" id="PS50893"/>
    </source>
</evidence>
<keyword evidence="3" id="KW-0547">Nucleotide-binding</keyword>
<dbReference type="PROSITE" id="PS00211">
    <property type="entry name" value="ABC_TRANSPORTER_1"/>
    <property type="match status" value="1"/>
</dbReference>